<dbReference type="SUPFAM" id="SSF158587">
    <property type="entry name" value="Jann4075-like"/>
    <property type="match status" value="1"/>
</dbReference>
<dbReference type="AlphaFoldDB" id="A0A1G5BXV8"/>
<evidence type="ECO:0008006" key="3">
    <source>
        <dbReference type="Google" id="ProtNLM"/>
    </source>
</evidence>
<dbReference type="OrthoDB" id="9812542at2"/>
<gene>
    <name evidence="1" type="ORF">SAMN02927923_00379</name>
</gene>
<dbReference type="Pfam" id="PF11015">
    <property type="entry name" value="DUF2853"/>
    <property type="match status" value="1"/>
</dbReference>
<dbReference type="STRING" id="549386.SAMN02927923_00379"/>
<name>A0A1G5BXV8_9HYPH</name>
<proteinExistence type="predicted"/>
<protein>
    <recommendedName>
        <fullName evidence="3">DUF2853 family protein</fullName>
    </recommendedName>
</protein>
<dbReference type="Gene3D" id="1.10.238.120">
    <property type="entry name" value="Jann4075-like"/>
    <property type="match status" value="1"/>
</dbReference>
<dbReference type="InterPro" id="IPR023154">
    <property type="entry name" value="Jann4075-like_sf"/>
</dbReference>
<keyword evidence="2" id="KW-1185">Reference proteome</keyword>
<dbReference type="EMBL" id="FMVJ01000002">
    <property type="protein sequence ID" value="SCX94968.1"/>
    <property type="molecule type" value="Genomic_DNA"/>
</dbReference>
<organism evidence="1 2">
    <name type="scientific">Microvirga guangxiensis</name>
    <dbReference type="NCBI Taxonomy" id="549386"/>
    <lineage>
        <taxon>Bacteria</taxon>
        <taxon>Pseudomonadati</taxon>
        <taxon>Pseudomonadota</taxon>
        <taxon>Alphaproteobacteria</taxon>
        <taxon>Hyphomicrobiales</taxon>
        <taxon>Methylobacteriaceae</taxon>
        <taxon>Microvirga</taxon>
    </lineage>
</organism>
<dbReference type="RefSeq" id="WP_091128919.1">
    <property type="nucleotide sequence ID" value="NZ_FMVJ01000002.1"/>
</dbReference>
<dbReference type="InterPro" id="IPR021274">
    <property type="entry name" value="DUF2853"/>
</dbReference>
<dbReference type="Proteomes" id="UP000199569">
    <property type="component" value="Unassembled WGS sequence"/>
</dbReference>
<evidence type="ECO:0000313" key="2">
    <source>
        <dbReference type="Proteomes" id="UP000199569"/>
    </source>
</evidence>
<evidence type="ECO:0000313" key="1">
    <source>
        <dbReference type="EMBL" id="SCX94968.1"/>
    </source>
</evidence>
<accession>A0A1G5BXV8</accession>
<sequence>MSEDWAVDVKKYAPSADDKAIAGIVRYLGIALQKRDSALVSFSDRDELIRVRDGFLKKKLGLTASDAELDKAIAAVGEKLKGDRSKNRVTVYYLLAEQFGKLAAFSS</sequence>
<reference evidence="1 2" key="1">
    <citation type="submission" date="2016-10" db="EMBL/GenBank/DDBJ databases">
        <authorList>
            <person name="de Groot N.N."/>
        </authorList>
    </citation>
    <scope>NUCLEOTIDE SEQUENCE [LARGE SCALE GENOMIC DNA]</scope>
    <source>
        <strain evidence="1 2">CGMCC 1.7666</strain>
    </source>
</reference>